<evidence type="ECO:0000313" key="2">
    <source>
        <dbReference type="EMBL" id="KAF4122072.1"/>
    </source>
</evidence>
<feature type="compositionally biased region" description="Basic and acidic residues" evidence="1">
    <location>
        <begin position="640"/>
        <end position="652"/>
    </location>
</feature>
<evidence type="ECO:0000313" key="3">
    <source>
        <dbReference type="Proteomes" id="UP000749293"/>
    </source>
</evidence>
<sequence>MYFQGESLQFDAWVKENKTAAALRKTRRGHRRQSSAVTSSDTTVSQTCRSPGSPDWPSPAGRDHAQAASYPSCYVDNGASSSMLAPSPPAPWRDILSPLETRWLFSIYHMGFDTVFGSWMGRFCCPFVYEYAHHFPQRQRVRHVVLKSRRKHRAGKNSRADKCVRISDLCRKLDMCMEYGTLDGPRADGDDHVMGERYRKMDESLDGAILSFSARWLPLVVEGMDSLGGESNVIQVLWRQARRDMLRVINRPSYRSMLSLFLFASTPIPAGISEEEEADGISGQACVHAALQHIQILRARQRNLQFNGSKVSPCQQGRAAVMVPAARPDPADAVDFIDAESTTYWAALTFDTSASLTLNCRSLLSSGLFGFDEELPWRLVRTCAQMFNETSQEWQSSSLSGRTGSSSSTVELTDERANQIIGAASAWKLLSWKLIAIFKEALRDGHEETRVRKAYSDVVDSINYFNTTFRPHLDACQRRMQFLDQKTKLRWYALMLHYHLSILMLVDILEATERYDLLSGLEEVSLEAENAVMNTLVFGLHNVYTMSVGTQDDDLQAGVRDGGDDVNRCSVKLKVTAVPLTSIDPYPHHILAGVQLLRRAIERDFEMGKITDESYAHLQSTLGKTLSLLPQSSKSVRAARSGDEGRRQHQDPYRVLHSNIADSY</sequence>
<dbReference type="GeneID" id="55973888"/>
<feature type="compositionally biased region" description="Low complexity" evidence="1">
    <location>
        <begin position="34"/>
        <end position="47"/>
    </location>
</feature>
<dbReference type="RefSeq" id="XP_035320724.1">
    <property type="nucleotide sequence ID" value="XM_035469630.1"/>
</dbReference>
<dbReference type="Proteomes" id="UP000749293">
    <property type="component" value="Unassembled WGS sequence"/>
</dbReference>
<keyword evidence="3" id="KW-1185">Reference proteome</keyword>
<comment type="caution">
    <text evidence="2">The sequence shown here is derived from an EMBL/GenBank/DDBJ whole genome shotgun (WGS) entry which is preliminary data.</text>
</comment>
<dbReference type="EMBL" id="JAANYQ010000010">
    <property type="protein sequence ID" value="KAF4122072.1"/>
    <property type="molecule type" value="Genomic_DNA"/>
</dbReference>
<accession>A0A9P5D0W3</accession>
<organism evidence="2 3">
    <name type="scientific">Geosmithia morbida</name>
    <dbReference type="NCBI Taxonomy" id="1094350"/>
    <lineage>
        <taxon>Eukaryota</taxon>
        <taxon>Fungi</taxon>
        <taxon>Dikarya</taxon>
        <taxon>Ascomycota</taxon>
        <taxon>Pezizomycotina</taxon>
        <taxon>Sordariomycetes</taxon>
        <taxon>Hypocreomycetidae</taxon>
        <taxon>Hypocreales</taxon>
        <taxon>Bionectriaceae</taxon>
        <taxon>Geosmithia</taxon>
    </lineage>
</organism>
<name>A0A9P5D0W3_9HYPO</name>
<proteinExistence type="predicted"/>
<protein>
    <submittedName>
        <fullName evidence="2">3-hydroxyacyl-CoA dehydrogenase, NAD binding domain</fullName>
    </submittedName>
</protein>
<feature type="region of interest" description="Disordered" evidence="1">
    <location>
        <begin position="633"/>
        <end position="652"/>
    </location>
</feature>
<evidence type="ECO:0000256" key="1">
    <source>
        <dbReference type="SAM" id="MobiDB-lite"/>
    </source>
</evidence>
<feature type="region of interest" description="Disordered" evidence="1">
    <location>
        <begin position="24"/>
        <end position="64"/>
    </location>
</feature>
<dbReference type="OrthoDB" id="5958943at2759"/>
<feature type="compositionally biased region" description="Basic residues" evidence="1">
    <location>
        <begin position="24"/>
        <end position="33"/>
    </location>
</feature>
<reference evidence="2" key="1">
    <citation type="submission" date="2020-03" db="EMBL/GenBank/DDBJ databases">
        <title>Site-based positive gene gene selection in Geosmithia morbida across the United States reveals a broad range of putative effectors and factors for local host and environmental adapation.</title>
        <authorList>
            <person name="Onufrak A."/>
            <person name="Murdoch R.W."/>
            <person name="Gazis R."/>
            <person name="Huff M."/>
            <person name="Staton M."/>
            <person name="Klingeman W."/>
            <person name="Hadziabdic D."/>
        </authorList>
    </citation>
    <scope>NUCLEOTIDE SEQUENCE</scope>
    <source>
        <strain evidence="2">1262</strain>
    </source>
</reference>
<dbReference type="AlphaFoldDB" id="A0A9P5D0W3"/>
<gene>
    <name evidence="2" type="ORF">GMORB2_7665</name>
</gene>